<keyword evidence="1" id="KW-0963">Cytoplasm</keyword>
<dbReference type="FunFam" id="3.40.50.800:FF:000001">
    <property type="entry name" value="Threonine--tRNA ligase"/>
    <property type="match status" value="1"/>
</dbReference>
<name>A0A7C7DBM2_9FIRM</name>
<evidence type="ECO:0000313" key="6">
    <source>
        <dbReference type="EMBL" id="HHY28138.1"/>
    </source>
</evidence>
<keyword evidence="6" id="KW-0436">Ligase</keyword>
<dbReference type="CDD" id="cd00860">
    <property type="entry name" value="ThrRS_anticodon"/>
    <property type="match status" value="1"/>
</dbReference>
<keyword evidence="3" id="KW-0648">Protein biosynthesis</keyword>
<dbReference type="PANTHER" id="PTHR11451">
    <property type="entry name" value="THREONINE-TRNA LIGASE"/>
    <property type="match status" value="1"/>
</dbReference>
<gene>
    <name evidence="6" type="ORF">GX523_15590</name>
</gene>
<dbReference type="InterPro" id="IPR047246">
    <property type="entry name" value="ThrRS_anticodon"/>
</dbReference>
<dbReference type="Gene3D" id="3.40.50.800">
    <property type="entry name" value="Anticodon-binding domain"/>
    <property type="match status" value="1"/>
</dbReference>
<feature type="domain" description="Anticodon-binding" evidence="5">
    <location>
        <begin position="28"/>
        <end position="118"/>
    </location>
</feature>
<keyword evidence="2" id="KW-0547">Nucleotide-binding</keyword>
<evidence type="ECO:0000256" key="2">
    <source>
        <dbReference type="ARBA" id="ARBA00022840"/>
    </source>
</evidence>
<keyword evidence="2" id="KW-0067">ATP-binding</keyword>
<dbReference type="EMBL" id="DUTF01000335">
    <property type="protein sequence ID" value="HHY28138.1"/>
    <property type="molecule type" value="Genomic_DNA"/>
</dbReference>
<dbReference type="Proteomes" id="UP000553059">
    <property type="component" value="Unassembled WGS sequence"/>
</dbReference>
<dbReference type="GO" id="GO:0006435">
    <property type="term" value="P:threonyl-tRNA aminoacylation"/>
    <property type="evidence" value="ECO:0007669"/>
    <property type="project" value="TreeGrafter"/>
</dbReference>
<dbReference type="InterPro" id="IPR036621">
    <property type="entry name" value="Anticodon-bd_dom_sf"/>
</dbReference>
<proteinExistence type="predicted"/>
<dbReference type="Pfam" id="PF03129">
    <property type="entry name" value="HGTP_anticodon"/>
    <property type="match status" value="1"/>
</dbReference>
<dbReference type="AlphaFoldDB" id="A0A7C7DBM2"/>
<evidence type="ECO:0000256" key="3">
    <source>
        <dbReference type="ARBA" id="ARBA00022917"/>
    </source>
</evidence>
<dbReference type="GO" id="GO:0004829">
    <property type="term" value="F:threonine-tRNA ligase activity"/>
    <property type="evidence" value="ECO:0007669"/>
    <property type="project" value="TreeGrafter"/>
</dbReference>
<dbReference type="GO" id="GO:0005524">
    <property type="term" value="F:ATP binding"/>
    <property type="evidence" value="ECO:0007669"/>
    <property type="project" value="UniProtKB-KW"/>
</dbReference>
<dbReference type="SUPFAM" id="SSF52954">
    <property type="entry name" value="Class II aaRS ABD-related"/>
    <property type="match status" value="1"/>
</dbReference>
<evidence type="ECO:0000259" key="5">
    <source>
        <dbReference type="Pfam" id="PF03129"/>
    </source>
</evidence>
<evidence type="ECO:0000256" key="4">
    <source>
        <dbReference type="ARBA" id="ARBA00023146"/>
    </source>
</evidence>
<comment type="caution">
    <text evidence="6">The sequence shown here is derived from an EMBL/GenBank/DDBJ whole genome shotgun (WGS) entry which is preliminary data.</text>
</comment>
<feature type="non-terminal residue" evidence="6">
    <location>
        <position position="1"/>
    </location>
</feature>
<reference evidence="6 7" key="1">
    <citation type="journal article" date="2020" name="Biotechnol. Biofuels">
        <title>New insights from the biogas microbiome by comprehensive genome-resolved metagenomics of nearly 1600 species originating from multiple anaerobic digesters.</title>
        <authorList>
            <person name="Campanaro S."/>
            <person name="Treu L."/>
            <person name="Rodriguez-R L.M."/>
            <person name="Kovalovszki A."/>
            <person name="Ziels R.M."/>
            <person name="Maus I."/>
            <person name="Zhu X."/>
            <person name="Kougias P.G."/>
            <person name="Basile A."/>
            <person name="Luo G."/>
            <person name="Schluter A."/>
            <person name="Konstantinidis K.T."/>
            <person name="Angelidaki I."/>
        </authorList>
    </citation>
    <scope>NUCLEOTIDE SEQUENCE [LARGE SCALE GENOMIC DNA]</scope>
    <source>
        <strain evidence="6">AS05jafATM_4</strain>
    </source>
</reference>
<evidence type="ECO:0000313" key="7">
    <source>
        <dbReference type="Proteomes" id="UP000553059"/>
    </source>
</evidence>
<keyword evidence="4" id="KW-0030">Aminoacyl-tRNA synthetase</keyword>
<protein>
    <submittedName>
        <fullName evidence="6">Threonine--tRNA ligase</fullName>
    </submittedName>
</protein>
<accession>A0A7C7DBM2</accession>
<dbReference type="InterPro" id="IPR004154">
    <property type="entry name" value="Anticodon-bd"/>
</dbReference>
<organism evidence="6 7">
    <name type="scientific">Desulfitobacterium dehalogenans</name>
    <dbReference type="NCBI Taxonomy" id="36854"/>
    <lineage>
        <taxon>Bacteria</taxon>
        <taxon>Bacillati</taxon>
        <taxon>Bacillota</taxon>
        <taxon>Clostridia</taxon>
        <taxon>Eubacteriales</taxon>
        <taxon>Desulfitobacteriaceae</taxon>
        <taxon>Desulfitobacterium</taxon>
    </lineage>
</organism>
<dbReference type="PANTHER" id="PTHR11451:SF44">
    <property type="entry name" value="THREONINE--TRNA LIGASE, CHLOROPLASTIC_MITOCHONDRIAL 2"/>
    <property type="match status" value="1"/>
</dbReference>
<evidence type="ECO:0000256" key="1">
    <source>
        <dbReference type="ARBA" id="ARBA00022490"/>
    </source>
</evidence>
<sequence>VYGSIERFIALLTEHYAGAFPTWLAPVQVRVLPISERHEDYAQDIVRRLNDLDIRAEVDERREKISYKIREAQTHKIPFALVVGDQEAETDTVSVRRYGQANSGEKLSVAEFIALVQEEIASKKQLV</sequence>